<evidence type="ECO:0000256" key="6">
    <source>
        <dbReference type="HAMAP-Rule" id="MF_01201"/>
    </source>
</evidence>
<feature type="binding site" evidence="6 8">
    <location>
        <position position="307"/>
    </location>
    <ligand>
        <name>substrate</name>
    </ligand>
</feature>
<dbReference type="SUPFAM" id="SSF50621">
    <property type="entry name" value="Alanine racemase C-terminal domain-like"/>
    <property type="match status" value="1"/>
</dbReference>
<proteinExistence type="inferred from homology"/>
<dbReference type="Pfam" id="PF00842">
    <property type="entry name" value="Ala_racemase_C"/>
    <property type="match status" value="1"/>
</dbReference>
<evidence type="ECO:0000256" key="7">
    <source>
        <dbReference type="PIRSR" id="PIRSR600821-50"/>
    </source>
</evidence>
<feature type="binding site" evidence="6 8">
    <location>
        <position position="137"/>
    </location>
    <ligand>
        <name>substrate</name>
    </ligand>
</feature>
<dbReference type="PRINTS" id="PR00992">
    <property type="entry name" value="ALARACEMASE"/>
</dbReference>
<organism evidence="10 11">
    <name type="scientific">Paramagnetospirillum magnetotacticum MS-1</name>
    <dbReference type="NCBI Taxonomy" id="272627"/>
    <lineage>
        <taxon>Bacteria</taxon>
        <taxon>Pseudomonadati</taxon>
        <taxon>Pseudomonadota</taxon>
        <taxon>Alphaproteobacteria</taxon>
        <taxon>Rhodospirillales</taxon>
        <taxon>Magnetospirillaceae</taxon>
        <taxon>Paramagnetospirillum</taxon>
    </lineage>
</organism>
<feature type="domain" description="Alanine racemase C-terminal" evidence="9">
    <location>
        <begin position="238"/>
        <end position="364"/>
    </location>
</feature>
<dbReference type="EC" id="5.1.1.1" evidence="3 6"/>
<evidence type="ECO:0000256" key="1">
    <source>
        <dbReference type="ARBA" id="ARBA00000316"/>
    </source>
</evidence>
<gene>
    <name evidence="10" type="ORF">CCC_01995</name>
</gene>
<dbReference type="PANTHER" id="PTHR30511">
    <property type="entry name" value="ALANINE RACEMASE"/>
    <property type="match status" value="1"/>
</dbReference>
<dbReference type="GO" id="GO:0008784">
    <property type="term" value="F:alanine racemase activity"/>
    <property type="evidence" value="ECO:0007669"/>
    <property type="project" value="UniProtKB-UniRule"/>
</dbReference>
<dbReference type="SMART" id="SM01005">
    <property type="entry name" value="Ala_racemase_C"/>
    <property type="match status" value="1"/>
</dbReference>
<dbReference type="NCBIfam" id="TIGR00492">
    <property type="entry name" value="alr"/>
    <property type="match status" value="1"/>
</dbReference>
<evidence type="ECO:0000256" key="4">
    <source>
        <dbReference type="ARBA" id="ARBA00022898"/>
    </source>
</evidence>
<dbReference type="EMBL" id="JXSL01000027">
    <property type="protein sequence ID" value="KIL98545.1"/>
    <property type="molecule type" value="Genomic_DNA"/>
</dbReference>
<dbReference type="Proteomes" id="UP000031971">
    <property type="component" value="Unassembled WGS sequence"/>
</dbReference>
<dbReference type="AlphaFoldDB" id="A0A0C2YV18"/>
<feature type="active site" description="Proton acceptor; specific for L-alanine" evidence="6">
    <location>
        <position position="259"/>
    </location>
</feature>
<dbReference type="Gene3D" id="3.20.20.10">
    <property type="entry name" value="Alanine racemase"/>
    <property type="match status" value="1"/>
</dbReference>
<dbReference type="GO" id="GO:0030632">
    <property type="term" value="P:D-alanine biosynthetic process"/>
    <property type="evidence" value="ECO:0007669"/>
    <property type="project" value="UniProtKB-UniRule"/>
</dbReference>
<accession>A0A0C2YV18</accession>
<reference evidence="10 11" key="1">
    <citation type="submission" date="2015-01" db="EMBL/GenBank/DDBJ databases">
        <title>Genome Sequence of Magnetospirillum magnetotacticum Strain MS-1.</title>
        <authorList>
            <person name="Marinov G.K."/>
            <person name="Smalley M.D."/>
            <person name="DeSalvo G."/>
        </authorList>
    </citation>
    <scope>NUCLEOTIDE SEQUENCE [LARGE SCALE GENOMIC DNA]</scope>
    <source>
        <strain evidence="10 11">MS-1</strain>
    </source>
</reference>
<comment type="cofactor">
    <cofactor evidence="2 6 7">
        <name>pyridoxal 5'-phosphate</name>
        <dbReference type="ChEBI" id="CHEBI:597326"/>
    </cofactor>
</comment>
<dbReference type="HAMAP" id="MF_01201">
    <property type="entry name" value="Ala_racemase"/>
    <property type="match status" value="1"/>
</dbReference>
<comment type="catalytic activity">
    <reaction evidence="1 6">
        <text>L-alanine = D-alanine</text>
        <dbReference type="Rhea" id="RHEA:20249"/>
        <dbReference type="ChEBI" id="CHEBI:57416"/>
        <dbReference type="ChEBI" id="CHEBI:57972"/>
        <dbReference type="EC" id="5.1.1.1"/>
    </reaction>
</comment>
<keyword evidence="11" id="KW-1185">Reference proteome</keyword>
<dbReference type="Gene3D" id="2.40.37.10">
    <property type="entry name" value="Lyase, Ornithine Decarboxylase, Chain A, domain 1"/>
    <property type="match status" value="1"/>
</dbReference>
<name>A0A0C2YV18_PARME</name>
<comment type="function">
    <text evidence="6">Catalyzes the interconversion of L-alanine and D-alanine. May also act on other amino acids.</text>
</comment>
<evidence type="ECO:0000259" key="9">
    <source>
        <dbReference type="SMART" id="SM01005"/>
    </source>
</evidence>
<keyword evidence="4 6" id="KW-0663">Pyridoxal phosphate</keyword>
<keyword evidence="5 6" id="KW-0413">Isomerase</keyword>
<evidence type="ECO:0000313" key="11">
    <source>
        <dbReference type="Proteomes" id="UP000031971"/>
    </source>
</evidence>
<dbReference type="InterPro" id="IPR011079">
    <property type="entry name" value="Ala_racemase_C"/>
</dbReference>
<evidence type="ECO:0000256" key="2">
    <source>
        <dbReference type="ARBA" id="ARBA00001933"/>
    </source>
</evidence>
<dbReference type="InterPro" id="IPR009006">
    <property type="entry name" value="Ala_racemase/Decarboxylase_C"/>
</dbReference>
<feature type="modified residue" description="N6-(pyridoxal phosphate)lysine" evidence="6 7">
    <location>
        <position position="39"/>
    </location>
</feature>
<sequence>MTDLARATALLTIDVAAIVANWKRLSALVAPAEASAVVKADCYGLGMEHIAPALSAAGCQSFFVACVNEGIALRRILPAAVIHVLSGPLGGDEGEFAAHNLIPVLNSLAQITGWAGFAKKGSGAPAAAIHIDTGMNRLGLSETELERLAAKPEITAAIRPILVMSHLACADDADSPMNARQLTTLRRLASHLPALPQSIAASSGIFLGRGFHLGLVRPGAALYGLNPMPGRPNPMSQVVKLQGKIVQVRDVDSPQTVGYGATHRVEGKRKLAVVAVGYADGWFRSLSNRGHGMIGGMKVPVAGRISMDLTTFDVTDVPAEHAHPGAWIELIGPDLSPDRVADEAGTIGYEILTSLGRRHHRRWTGTETAKS</sequence>
<dbReference type="CDD" id="cd00430">
    <property type="entry name" value="PLPDE_III_AR"/>
    <property type="match status" value="1"/>
</dbReference>
<dbReference type="SUPFAM" id="SSF51419">
    <property type="entry name" value="PLP-binding barrel"/>
    <property type="match status" value="1"/>
</dbReference>
<evidence type="ECO:0000256" key="5">
    <source>
        <dbReference type="ARBA" id="ARBA00023235"/>
    </source>
</evidence>
<dbReference type="InterPro" id="IPR001608">
    <property type="entry name" value="Ala_racemase_N"/>
</dbReference>
<dbReference type="GO" id="GO:0005829">
    <property type="term" value="C:cytosol"/>
    <property type="evidence" value="ECO:0007669"/>
    <property type="project" value="TreeGrafter"/>
</dbReference>
<dbReference type="RefSeq" id="WP_009868626.1">
    <property type="nucleotide sequence ID" value="NZ_JXSL01000027.1"/>
</dbReference>
<dbReference type="OrthoDB" id="9813814at2"/>
<dbReference type="STRING" id="272627.CCC_01995"/>
<protein>
    <recommendedName>
        <fullName evidence="3 6">Alanine racemase</fullName>
        <ecNumber evidence="3 6">5.1.1.1</ecNumber>
    </recommendedName>
</protein>
<feature type="active site" description="Proton acceptor; specific for D-alanine" evidence="6">
    <location>
        <position position="39"/>
    </location>
</feature>
<dbReference type="InterPro" id="IPR029066">
    <property type="entry name" value="PLP-binding_barrel"/>
</dbReference>
<evidence type="ECO:0000256" key="8">
    <source>
        <dbReference type="PIRSR" id="PIRSR600821-52"/>
    </source>
</evidence>
<comment type="caution">
    <text evidence="10">The sequence shown here is derived from an EMBL/GenBank/DDBJ whole genome shotgun (WGS) entry which is preliminary data.</text>
</comment>
<comment type="pathway">
    <text evidence="6">Amino-acid biosynthesis; D-alanine biosynthesis; D-alanine from L-alanine: step 1/1.</text>
</comment>
<dbReference type="UniPathway" id="UPA00042">
    <property type="reaction ID" value="UER00497"/>
</dbReference>
<dbReference type="PANTHER" id="PTHR30511:SF0">
    <property type="entry name" value="ALANINE RACEMASE, CATABOLIC-RELATED"/>
    <property type="match status" value="1"/>
</dbReference>
<dbReference type="InterPro" id="IPR000821">
    <property type="entry name" value="Ala_racemase"/>
</dbReference>
<comment type="similarity">
    <text evidence="6">Belongs to the alanine racemase family.</text>
</comment>
<dbReference type="Pfam" id="PF01168">
    <property type="entry name" value="Ala_racemase_N"/>
    <property type="match status" value="1"/>
</dbReference>
<evidence type="ECO:0000313" key="10">
    <source>
        <dbReference type="EMBL" id="KIL98545.1"/>
    </source>
</evidence>
<dbReference type="GO" id="GO:0030170">
    <property type="term" value="F:pyridoxal phosphate binding"/>
    <property type="evidence" value="ECO:0007669"/>
    <property type="project" value="UniProtKB-UniRule"/>
</dbReference>
<evidence type="ECO:0000256" key="3">
    <source>
        <dbReference type="ARBA" id="ARBA00013089"/>
    </source>
</evidence>